<dbReference type="WBParaSite" id="Hba_00323">
    <property type="protein sequence ID" value="Hba_00323"/>
    <property type="gene ID" value="Hba_00323"/>
</dbReference>
<name>A0A1I7W6U0_HETBA</name>
<evidence type="ECO:0000256" key="1">
    <source>
        <dbReference type="SAM" id="Phobius"/>
    </source>
</evidence>
<keyword evidence="1" id="KW-0472">Membrane</keyword>
<evidence type="ECO:0000313" key="2">
    <source>
        <dbReference type="Proteomes" id="UP000095283"/>
    </source>
</evidence>
<feature type="transmembrane region" description="Helical" evidence="1">
    <location>
        <begin position="113"/>
        <end position="135"/>
    </location>
</feature>
<keyword evidence="1" id="KW-0812">Transmembrane</keyword>
<proteinExistence type="predicted"/>
<keyword evidence="2" id="KW-1185">Reference proteome</keyword>
<evidence type="ECO:0000313" key="3">
    <source>
        <dbReference type="WBParaSite" id="Hba_00323"/>
    </source>
</evidence>
<sequence length="183" mass="21394">MERHSAFMRERDNNVHEDITLPPTPILADYFISNGEDTARWPKEYKPPLRCATVEKNSFFISTNQHQYQYRWKTQRVQLSPLILKNAIHGPLLYGYSTMNKQRYTQTTVFIKWYTTTVFTCIGVCLALALTYLYVVTCGPRITSSCGRLILQTITSIGRKLLHIPLWFFRSKTQKYEKSAKDL</sequence>
<keyword evidence="1" id="KW-1133">Transmembrane helix</keyword>
<organism evidence="2 3">
    <name type="scientific">Heterorhabditis bacteriophora</name>
    <name type="common">Entomopathogenic nematode worm</name>
    <dbReference type="NCBI Taxonomy" id="37862"/>
    <lineage>
        <taxon>Eukaryota</taxon>
        <taxon>Metazoa</taxon>
        <taxon>Ecdysozoa</taxon>
        <taxon>Nematoda</taxon>
        <taxon>Chromadorea</taxon>
        <taxon>Rhabditida</taxon>
        <taxon>Rhabditina</taxon>
        <taxon>Rhabditomorpha</taxon>
        <taxon>Strongyloidea</taxon>
        <taxon>Heterorhabditidae</taxon>
        <taxon>Heterorhabditis</taxon>
    </lineage>
</organism>
<dbReference type="Proteomes" id="UP000095283">
    <property type="component" value="Unplaced"/>
</dbReference>
<accession>A0A1I7W6U0</accession>
<protein>
    <submittedName>
        <fullName evidence="3">Uncharacterized protein</fullName>
    </submittedName>
</protein>
<reference evidence="3" key="1">
    <citation type="submission" date="2016-11" db="UniProtKB">
        <authorList>
            <consortium name="WormBaseParasite"/>
        </authorList>
    </citation>
    <scope>IDENTIFICATION</scope>
</reference>
<dbReference type="AlphaFoldDB" id="A0A1I7W6U0"/>